<evidence type="ECO:0000256" key="3">
    <source>
        <dbReference type="ARBA" id="ARBA00006743"/>
    </source>
</evidence>
<organism evidence="9">
    <name type="scientific">Veillonella atypica</name>
    <dbReference type="NCBI Taxonomy" id="39777"/>
    <lineage>
        <taxon>Bacteria</taxon>
        <taxon>Bacillati</taxon>
        <taxon>Bacillota</taxon>
        <taxon>Negativicutes</taxon>
        <taxon>Veillonellales</taxon>
        <taxon>Veillonellaceae</taxon>
        <taxon>Veillonella</taxon>
    </lineage>
</organism>
<evidence type="ECO:0000256" key="5">
    <source>
        <dbReference type="ARBA" id="ARBA00022827"/>
    </source>
</evidence>
<sequence>MMTLREKHQNGQFTITVELDPPKSSSAQKVFEQAARLKGKVDAINIADSPMSKMRMSPISLSYLLQHNEGIETIFHLTCRDRNIIGLQSELLGAAALGVNNILTLTGDKPDHGDHPFAQSVFEVDCMGLLNIAKTLNSGKDLAGNDLDEPTNFYIGATGNPGAPDLEIERQKLAAKIKNGAHFVQTQPIYDLEQAKRYIDKMSEFNVPIMLGLIPLKSFKMATYLHEKVPGINLTQDILDRVEKGGKEAGTEIAIETLEQIKKIAAGVHIMPLNDIDTTLHIIDHV</sequence>
<reference evidence="9 10" key="1">
    <citation type="submission" date="2016-01" db="EMBL/GenBank/DDBJ databases">
        <authorList>
            <person name="Oliw E.H."/>
        </authorList>
    </citation>
    <scope>NUCLEOTIDE SEQUENCE [LARGE SCALE GENOMIC DNA]</scope>
    <source>
        <strain evidence="9 10">CMW7756B</strain>
    </source>
</reference>
<dbReference type="EMBL" id="LRQT01000120">
    <property type="protein sequence ID" value="KXA61336.1"/>
    <property type="molecule type" value="Genomic_DNA"/>
</dbReference>
<evidence type="ECO:0000256" key="8">
    <source>
        <dbReference type="RuleBase" id="RU003862"/>
    </source>
</evidence>
<dbReference type="CDD" id="cd00537">
    <property type="entry name" value="MTHFR"/>
    <property type="match status" value="1"/>
</dbReference>
<dbReference type="PANTHER" id="PTHR45754:SF3">
    <property type="entry name" value="METHYLENETETRAHYDROFOLATE REDUCTASE (NADPH)"/>
    <property type="match status" value="1"/>
</dbReference>
<accession>A0A133RZY0</accession>
<comment type="similarity">
    <text evidence="3 8">Belongs to the methylenetetrahydrofolate reductase family.</text>
</comment>
<dbReference type="PATRIC" id="fig|39777.7.peg.1885"/>
<dbReference type="InterPro" id="IPR029041">
    <property type="entry name" value="FAD-linked_oxidoreductase-like"/>
</dbReference>
<dbReference type="SUPFAM" id="SSF51730">
    <property type="entry name" value="FAD-linked oxidoreductase"/>
    <property type="match status" value="1"/>
</dbReference>
<evidence type="ECO:0000256" key="4">
    <source>
        <dbReference type="ARBA" id="ARBA00022630"/>
    </source>
</evidence>
<dbReference type="GO" id="GO:0005829">
    <property type="term" value="C:cytosol"/>
    <property type="evidence" value="ECO:0007669"/>
    <property type="project" value="TreeGrafter"/>
</dbReference>
<dbReference type="PANTHER" id="PTHR45754">
    <property type="entry name" value="METHYLENETETRAHYDROFOLATE REDUCTASE"/>
    <property type="match status" value="1"/>
</dbReference>
<dbReference type="InterPro" id="IPR003171">
    <property type="entry name" value="Mehydrof_redctse-like"/>
</dbReference>
<keyword evidence="9" id="KW-0489">Methyltransferase</keyword>
<dbReference type="GO" id="GO:0009086">
    <property type="term" value="P:methionine biosynthetic process"/>
    <property type="evidence" value="ECO:0007669"/>
    <property type="project" value="TreeGrafter"/>
</dbReference>
<keyword evidence="5 8" id="KW-0274">FAD</keyword>
<comment type="pathway">
    <text evidence="2 8">One-carbon metabolism; tetrahydrofolate interconversion.</text>
</comment>
<comment type="caution">
    <text evidence="9">The sequence shown here is derived from an EMBL/GenBank/DDBJ whole genome shotgun (WGS) entry which is preliminary data.</text>
</comment>
<protein>
    <recommendedName>
        <fullName evidence="8">Methylenetetrahydrofolate reductase</fullName>
    </recommendedName>
</protein>
<keyword evidence="6 8" id="KW-0560">Oxidoreductase</keyword>
<evidence type="ECO:0000313" key="10">
    <source>
        <dbReference type="Proteomes" id="UP000070226"/>
    </source>
</evidence>
<dbReference type="GO" id="GO:0071949">
    <property type="term" value="F:FAD binding"/>
    <property type="evidence" value="ECO:0007669"/>
    <property type="project" value="TreeGrafter"/>
</dbReference>
<dbReference type="Gene3D" id="3.20.20.220">
    <property type="match status" value="1"/>
</dbReference>
<dbReference type="GO" id="GO:0035999">
    <property type="term" value="P:tetrahydrofolate interconversion"/>
    <property type="evidence" value="ECO:0007669"/>
    <property type="project" value="UniProtKB-UniPathway"/>
</dbReference>
<dbReference type="Pfam" id="PF02219">
    <property type="entry name" value="MTHFR"/>
    <property type="match status" value="1"/>
</dbReference>
<evidence type="ECO:0000256" key="1">
    <source>
        <dbReference type="ARBA" id="ARBA00001974"/>
    </source>
</evidence>
<dbReference type="GO" id="GO:0032259">
    <property type="term" value="P:methylation"/>
    <property type="evidence" value="ECO:0007669"/>
    <property type="project" value="UniProtKB-KW"/>
</dbReference>
<dbReference type="STRING" id="39777.B7L28_09395"/>
<evidence type="ECO:0000256" key="7">
    <source>
        <dbReference type="ARBA" id="ARBA00048628"/>
    </source>
</evidence>
<comment type="catalytic activity">
    <reaction evidence="7">
        <text>(6S)-5-methyl-5,6,7,8-tetrahydrofolate + NAD(+) = (6R)-5,10-methylene-5,6,7,8-tetrahydrofolate + NADH + H(+)</text>
        <dbReference type="Rhea" id="RHEA:19821"/>
        <dbReference type="ChEBI" id="CHEBI:15378"/>
        <dbReference type="ChEBI" id="CHEBI:15636"/>
        <dbReference type="ChEBI" id="CHEBI:18608"/>
        <dbReference type="ChEBI" id="CHEBI:57540"/>
        <dbReference type="ChEBI" id="CHEBI:57945"/>
        <dbReference type="EC" id="1.5.1.54"/>
    </reaction>
    <physiologicalReaction direction="right-to-left" evidence="7">
        <dbReference type="Rhea" id="RHEA:19823"/>
    </physiologicalReaction>
</comment>
<name>A0A133RZY0_9FIRM</name>
<dbReference type="AlphaFoldDB" id="A0A133RZY0"/>
<dbReference type="Proteomes" id="UP000070226">
    <property type="component" value="Unassembled WGS sequence"/>
</dbReference>
<gene>
    <name evidence="9" type="ORF">HMPREF3233_01919</name>
</gene>
<dbReference type="GO" id="GO:0106312">
    <property type="term" value="F:methylenetetrahydrofolate reductase (NADH) activity"/>
    <property type="evidence" value="ECO:0007669"/>
    <property type="project" value="UniProtKB-EC"/>
</dbReference>
<comment type="cofactor">
    <cofactor evidence="1 8">
        <name>FAD</name>
        <dbReference type="ChEBI" id="CHEBI:57692"/>
    </cofactor>
</comment>
<keyword evidence="4 8" id="KW-0285">Flavoprotein</keyword>
<dbReference type="UniPathway" id="UPA00193"/>
<dbReference type="GO" id="GO:0008168">
    <property type="term" value="F:methyltransferase activity"/>
    <property type="evidence" value="ECO:0007669"/>
    <property type="project" value="UniProtKB-KW"/>
</dbReference>
<evidence type="ECO:0000313" key="9">
    <source>
        <dbReference type="EMBL" id="KXA61336.1"/>
    </source>
</evidence>
<evidence type="ECO:0000256" key="6">
    <source>
        <dbReference type="ARBA" id="ARBA00023002"/>
    </source>
</evidence>
<keyword evidence="9" id="KW-0808">Transferase</keyword>
<evidence type="ECO:0000256" key="2">
    <source>
        <dbReference type="ARBA" id="ARBA00004777"/>
    </source>
</evidence>
<proteinExistence type="inferred from homology"/>